<comment type="similarity">
    <text evidence="3">Belongs to the lipase chaperone family.</text>
</comment>
<keyword evidence="19" id="KW-1185">Reference proteome</keyword>
<dbReference type="Proteomes" id="UP001227964">
    <property type="component" value="Unassembled WGS sequence"/>
</dbReference>
<evidence type="ECO:0000313" key="18">
    <source>
        <dbReference type="EMBL" id="MDL0431130.1"/>
    </source>
</evidence>
<keyword evidence="7 17" id="KW-0812">Transmembrane</keyword>
<evidence type="ECO:0000256" key="17">
    <source>
        <dbReference type="SAM" id="Phobius"/>
    </source>
</evidence>
<evidence type="ECO:0000256" key="9">
    <source>
        <dbReference type="ARBA" id="ARBA00022989"/>
    </source>
</evidence>
<evidence type="ECO:0000256" key="16">
    <source>
        <dbReference type="SAM" id="Coils"/>
    </source>
</evidence>
<accession>A0ABT7IBQ8</accession>
<keyword evidence="5" id="KW-1003">Cell membrane</keyword>
<dbReference type="SUPFAM" id="SSF158855">
    <property type="entry name" value="Lipase chaperone-like"/>
    <property type="match status" value="1"/>
</dbReference>
<reference evidence="18 19" key="1">
    <citation type="submission" date="2023-06" db="EMBL/GenBank/DDBJ databases">
        <title>Marinobacter azerbaijanicus a moderately halophilic, isolated from Urmia Lake in Azerbaijan region of Iran.</title>
        <authorList>
            <person name="Sanchez-Porro C."/>
            <person name="Aghdam E.M."/>
            <person name="Saheb S.M."/>
            <person name="Tarhriz V."/>
            <person name="Kazemi E."/>
            <person name="Ammozegar M.A."/>
            <person name="Ventosa A."/>
            <person name="Hejazi M.S."/>
        </authorList>
    </citation>
    <scope>NUCLEOTIDE SEQUENCE [LARGE SCALE GENOMIC DNA]</scope>
    <source>
        <strain evidence="18 19">TBZ242</strain>
    </source>
</reference>
<organism evidence="18 19">
    <name type="scientific">Marinobacter azerbaijanicus</name>
    <dbReference type="NCBI Taxonomy" id="3050455"/>
    <lineage>
        <taxon>Bacteria</taxon>
        <taxon>Pseudomonadati</taxon>
        <taxon>Pseudomonadota</taxon>
        <taxon>Gammaproteobacteria</taxon>
        <taxon>Pseudomonadales</taxon>
        <taxon>Marinobacteraceae</taxon>
        <taxon>Marinobacter</taxon>
    </lineage>
</organism>
<evidence type="ECO:0000256" key="3">
    <source>
        <dbReference type="ARBA" id="ARBA00010358"/>
    </source>
</evidence>
<keyword evidence="11 17" id="KW-0472">Membrane</keyword>
<keyword evidence="12" id="KW-0143">Chaperone</keyword>
<evidence type="ECO:0000256" key="2">
    <source>
        <dbReference type="ARBA" id="ARBA00004383"/>
    </source>
</evidence>
<evidence type="ECO:0000256" key="4">
    <source>
        <dbReference type="ARBA" id="ARBA00019692"/>
    </source>
</evidence>
<evidence type="ECO:0000256" key="8">
    <source>
        <dbReference type="ARBA" id="ARBA00022963"/>
    </source>
</evidence>
<name>A0ABT7IBQ8_9GAMM</name>
<evidence type="ECO:0000313" key="19">
    <source>
        <dbReference type="Proteomes" id="UP001227964"/>
    </source>
</evidence>
<evidence type="ECO:0000256" key="13">
    <source>
        <dbReference type="ARBA" id="ARBA00030948"/>
    </source>
</evidence>
<proteinExistence type="inferred from homology"/>
<comment type="function">
    <text evidence="1">May be involved in the folding of the extracellular lipase during its passage through the periplasm.</text>
</comment>
<feature type="coiled-coil region" evidence="16">
    <location>
        <begin position="300"/>
        <end position="327"/>
    </location>
</feature>
<evidence type="ECO:0000256" key="10">
    <source>
        <dbReference type="ARBA" id="ARBA00023098"/>
    </source>
</evidence>
<dbReference type="Pfam" id="PF03280">
    <property type="entry name" value="Lipase_chap"/>
    <property type="match status" value="1"/>
</dbReference>
<keyword evidence="10" id="KW-0443">Lipid metabolism</keyword>
<keyword evidence="16" id="KW-0175">Coiled coil</keyword>
<gene>
    <name evidence="18" type="ORF">QPM17_08330</name>
</gene>
<keyword evidence="6" id="KW-0997">Cell inner membrane</keyword>
<evidence type="ECO:0000256" key="11">
    <source>
        <dbReference type="ARBA" id="ARBA00023136"/>
    </source>
</evidence>
<feature type="transmembrane region" description="Helical" evidence="17">
    <location>
        <begin position="12"/>
        <end position="29"/>
    </location>
</feature>
<evidence type="ECO:0000256" key="6">
    <source>
        <dbReference type="ARBA" id="ARBA00022519"/>
    </source>
</evidence>
<comment type="subcellular location">
    <subcellularLocation>
        <location evidence="2">Cell inner membrane</location>
        <topology evidence="2">Single-pass membrane protein</topology>
        <orientation evidence="2">Periplasmic side</orientation>
    </subcellularLocation>
</comment>
<evidence type="ECO:0000256" key="15">
    <source>
        <dbReference type="ARBA" id="ARBA00033028"/>
    </source>
</evidence>
<dbReference type="EMBL" id="JASSVS010000003">
    <property type="protein sequence ID" value="MDL0431130.1"/>
    <property type="molecule type" value="Genomic_DNA"/>
</dbReference>
<evidence type="ECO:0000256" key="14">
    <source>
        <dbReference type="ARBA" id="ARBA00031542"/>
    </source>
</evidence>
<evidence type="ECO:0000256" key="1">
    <source>
        <dbReference type="ARBA" id="ARBA00003280"/>
    </source>
</evidence>
<keyword evidence="9 17" id="KW-1133">Transmembrane helix</keyword>
<evidence type="ECO:0000256" key="5">
    <source>
        <dbReference type="ARBA" id="ARBA00022475"/>
    </source>
</evidence>
<keyword evidence="8" id="KW-0442">Lipid degradation</keyword>
<evidence type="ECO:0000256" key="12">
    <source>
        <dbReference type="ARBA" id="ARBA00023186"/>
    </source>
</evidence>
<protein>
    <recommendedName>
        <fullName evidence="4">Lipase chaperone</fullName>
    </recommendedName>
    <alternativeName>
        <fullName evidence="15">Lipase foldase</fullName>
    </alternativeName>
    <alternativeName>
        <fullName evidence="13">Lipase helper protein</fullName>
    </alternativeName>
    <alternativeName>
        <fullName evidence="14">Lipase modulator</fullName>
    </alternativeName>
</protein>
<evidence type="ECO:0000256" key="7">
    <source>
        <dbReference type="ARBA" id="ARBA00022692"/>
    </source>
</evidence>
<dbReference type="InterPro" id="IPR004961">
    <property type="entry name" value="Lipase_chaperone"/>
</dbReference>
<dbReference type="RefSeq" id="WP_285390190.1">
    <property type="nucleotide sequence ID" value="NZ_JASSVS010000003.1"/>
</dbReference>
<sequence>MSRKLPLNKHTLLPLVAVIVVVALSTWLLTDEPLAKAELADKVAPETPVSQSSESDTLGNTAVVTDEARPISYRTPKHLGEEPFASSLAGTQIDGSLQADSSGNLVVNLETRDFFDYFLNTVGEVSPERALAEIETLARENLPPQAAKQALALLDQYLNYKESALALGSQNLDPSRQHDPRYQLEMLKGALADLKQLRRNSFDASTHEAFFGLEEAYGEYTLATLDLQQRTDLSESAKTTLQEWHRQQLPEVIRRTESRMMAEGEHYRERQEVLASAQSPEAAGRQLQALGLEPERTAEVVNYLEERQQFDQRFEQYRQERASLEESGIAAEDLVTMEKRLLEQHFDDEQSRTWARLRTLDDQSP</sequence>
<comment type="caution">
    <text evidence="18">The sequence shown here is derived from an EMBL/GenBank/DDBJ whole genome shotgun (WGS) entry which is preliminary data.</text>
</comment>